<dbReference type="SUPFAM" id="SSF81383">
    <property type="entry name" value="F-box domain"/>
    <property type="match status" value="1"/>
</dbReference>
<protein>
    <recommendedName>
        <fullName evidence="1">F-box domain-containing protein</fullName>
    </recommendedName>
</protein>
<dbReference type="Proteomes" id="UP000623467">
    <property type="component" value="Unassembled WGS sequence"/>
</dbReference>
<organism evidence="2 3">
    <name type="scientific">Mycena sanguinolenta</name>
    <dbReference type="NCBI Taxonomy" id="230812"/>
    <lineage>
        <taxon>Eukaryota</taxon>
        <taxon>Fungi</taxon>
        <taxon>Dikarya</taxon>
        <taxon>Basidiomycota</taxon>
        <taxon>Agaricomycotina</taxon>
        <taxon>Agaricomycetes</taxon>
        <taxon>Agaricomycetidae</taxon>
        <taxon>Agaricales</taxon>
        <taxon>Marasmiineae</taxon>
        <taxon>Mycenaceae</taxon>
        <taxon>Mycena</taxon>
    </lineage>
</organism>
<dbReference type="CDD" id="cd09917">
    <property type="entry name" value="F-box_SF"/>
    <property type="match status" value="1"/>
</dbReference>
<dbReference type="EMBL" id="JACAZH010000002">
    <property type="protein sequence ID" value="KAF7375269.1"/>
    <property type="molecule type" value="Genomic_DNA"/>
</dbReference>
<evidence type="ECO:0000313" key="2">
    <source>
        <dbReference type="EMBL" id="KAF7375269.1"/>
    </source>
</evidence>
<keyword evidence="3" id="KW-1185">Reference proteome</keyword>
<name>A0A8H6ZD40_9AGAR</name>
<proteinExistence type="predicted"/>
<comment type="caution">
    <text evidence="2">The sequence shown here is derived from an EMBL/GenBank/DDBJ whole genome shotgun (WGS) entry which is preliminary data.</text>
</comment>
<gene>
    <name evidence="2" type="ORF">MSAN_00413600</name>
</gene>
<dbReference type="OrthoDB" id="2983088at2759"/>
<feature type="domain" description="F-box" evidence="1">
    <location>
        <begin position="1"/>
        <end position="43"/>
    </location>
</feature>
<dbReference type="AlphaFoldDB" id="A0A8H6ZD40"/>
<dbReference type="InterPro" id="IPR001810">
    <property type="entry name" value="F-box_dom"/>
</dbReference>
<dbReference type="InterPro" id="IPR036047">
    <property type="entry name" value="F-box-like_dom_sf"/>
</dbReference>
<sequence>MTYLPFDVLMEIFPLLDSSDLPAMALTNRSFSDYALSAIYEHISSQNMQAACVSITSNPSLAQRVKSLEVNRHDHGRHIDSILPAFRDALRVTLNLRALKWDIDGRHSWVFKSALGAFKLRYFSCSAFTDQDLLDFLHDQTELGEIVLTHSYLFPENGPPPWRFSSLNKFTGSMSWIDVIVPHHPVSHIAISYISRGGPLASLGLTTAPIVDLRIPIHALEKRQPGELKRLFSSLEHLVLITRYAWETPTLSIPVSHLLRDVLGALSTVTDFELIGYDLSTHHEEGEQNASNLFKIATEKAPVIRRFLVEYVTRVGRHMMPTSIVVCWTKEIGGWKEVKFESSVLG</sequence>
<reference evidence="2" key="1">
    <citation type="submission" date="2020-05" db="EMBL/GenBank/DDBJ databases">
        <title>Mycena genomes resolve the evolution of fungal bioluminescence.</title>
        <authorList>
            <person name="Tsai I.J."/>
        </authorList>
    </citation>
    <scope>NUCLEOTIDE SEQUENCE</scope>
    <source>
        <strain evidence="2">160909Yilan</strain>
    </source>
</reference>
<accession>A0A8H6ZD40</accession>
<evidence type="ECO:0000259" key="1">
    <source>
        <dbReference type="PROSITE" id="PS50181"/>
    </source>
</evidence>
<dbReference type="PROSITE" id="PS50181">
    <property type="entry name" value="FBOX"/>
    <property type="match status" value="1"/>
</dbReference>
<evidence type="ECO:0000313" key="3">
    <source>
        <dbReference type="Proteomes" id="UP000623467"/>
    </source>
</evidence>